<reference evidence="1 2" key="1">
    <citation type="submission" date="2020-10" db="EMBL/GenBank/DDBJ databases">
        <title>Sequencing the genomes of 1000 actinobacteria strains.</title>
        <authorList>
            <person name="Klenk H.-P."/>
        </authorList>
    </citation>
    <scope>NUCLEOTIDE SEQUENCE [LARGE SCALE GENOMIC DNA]</scope>
    <source>
        <strain evidence="1 2">DSM 46744</strain>
    </source>
</reference>
<dbReference type="EMBL" id="JADBDZ010000001">
    <property type="protein sequence ID" value="MBE1532840.1"/>
    <property type="molecule type" value="Genomic_DNA"/>
</dbReference>
<dbReference type="RefSeq" id="WP_192759477.1">
    <property type="nucleotide sequence ID" value="NZ_JADBDZ010000001.1"/>
</dbReference>
<proteinExistence type="predicted"/>
<sequence length="128" mass="13863">MDLAELAKAVSRLKYPQDEGDLTCDEPGHPDGHTCLPVSADLDVDDVVEAFGERYRDPRTRTYGLPPLPFDDRIGWTHAWSRFARAIAVGRGPDVRPVVAVAERNMPAAGTGRLAAIVSTVIGSVRVP</sequence>
<keyword evidence="2" id="KW-1185">Reference proteome</keyword>
<gene>
    <name evidence="1" type="ORF">H4W34_002673</name>
</gene>
<organism evidence="1 2">
    <name type="scientific">Actinomadura algeriensis</name>
    <dbReference type="NCBI Taxonomy" id="1679523"/>
    <lineage>
        <taxon>Bacteria</taxon>
        <taxon>Bacillati</taxon>
        <taxon>Actinomycetota</taxon>
        <taxon>Actinomycetes</taxon>
        <taxon>Streptosporangiales</taxon>
        <taxon>Thermomonosporaceae</taxon>
        <taxon>Actinomadura</taxon>
    </lineage>
</organism>
<accession>A0ABR9JQI8</accession>
<comment type="caution">
    <text evidence="1">The sequence shown here is derived from an EMBL/GenBank/DDBJ whole genome shotgun (WGS) entry which is preliminary data.</text>
</comment>
<evidence type="ECO:0000313" key="1">
    <source>
        <dbReference type="EMBL" id="MBE1532840.1"/>
    </source>
</evidence>
<name>A0ABR9JQI8_9ACTN</name>
<evidence type="ECO:0000313" key="2">
    <source>
        <dbReference type="Proteomes" id="UP000627838"/>
    </source>
</evidence>
<dbReference type="Proteomes" id="UP000627838">
    <property type="component" value="Unassembled WGS sequence"/>
</dbReference>
<protein>
    <submittedName>
        <fullName evidence="1">Uncharacterized protein</fullName>
    </submittedName>
</protein>